<name>A0ACC2RAN8_9NEOP</name>
<keyword evidence="2" id="KW-1185">Reference proteome</keyword>
<gene>
    <name evidence="1" type="ORF">PYW08_000213</name>
</gene>
<evidence type="ECO:0000313" key="2">
    <source>
        <dbReference type="Proteomes" id="UP001231649"/>
    </source>
</evidence>
<dbReference type="EMBL" id="CM056777">
    <property type="protein sequence ID" value="KAJ8737618.1"/>
    <property type="molecule type" value="Genomic_DNA"/>
</dbReference>
<comment type="caution">
    <text evidence="1">The sequence shown here is derived from an EMBL/GenBank/DDBJ whole genome shotgun (WGS) entry which is preliminary data.</text>
</comment>
<evidence type="ECO:0000313" key="1">
    <source>
        <dbReference type="EMBL" id="KAJ8737618.1"/>
    </source>
</evidence>
<proteinExistence type="predicted"/>
<protein>
    <submittedName>
        <fullName evidence="1">Uncharacterized protein</fullName>
    </submittedName>
</protein>
<organism evidence="1 2">
    <name type="scientific">Mythimna loreyi</name>
    <dbReference type="NCBI Taxonomy" id="667449"/>
    <lineage>
        <taxon>Eukaryota</taxon>
        <taxon>Metazoa</taxon>
        <taxon>Ecdysozoa</taxon>
        <taxon>Arthropoda</taxon>
        <taxon>Hexapoda</taxon>
        <taxon>Insecta</taxon>
        <taxon>Pterygota</taxon>
        <taxon>Neoptera</taxon>
        <taxon>Endopterygota</taxon>
        <taxon>Lepidoptera</taxon>
        <taxon>Glossata</taxon>
        <taxon>Ditrysia</taxon>
        <taxon>Noctuoidea</taxon>
        <taxon>Noctuidae</taxon>
        <taxon>Noctuinae</taxon>
        <taxon>Hadenini</taxon>
        <taxon>Mythimna</taxon>
    </lineage>
</organism>
<dbReference type="Proteomes" id="UP001231649">
    <property type="component" value="Chromosome 1"/>
</dbReference>
<reference evidence="1" key="1">
    <citation type="submission" date="2023-03" db="EMBL/GenBank/DDBJ databases">
        <title>Chromosome-level genomes of two armyworms, Mythimna separata and Mythimna loreyi, provide insights into the biosynthesis and reception of sex pheromones.</title>
        <authorList>
            <person name="Zhao H."/>
        </authorList>
    </citation>
    <scope>NUCLEOTIDE SEQUENCE</scope>
    <source>
        <strain evidence="1">BeijingLab</strain>
    </source>
</reference>
<sequence length="1091" mass="124836">MDSRTNLKERKGSLQSISSKRSKDGTLPMSLTSQESVLVPTQSEGKKRSKKIWRDESEQSSHTKFMKKPRRLAEFESVTRDGYLSISESMSGSSDTFSCIHGSEGKQYSPKGLLKRNIVKNLDPIPFDRKWTEKCDPTFGWDMALILQTMVESGTVEHQLDRFIAHLRDFAKTSSKGYRVDVLNSYCIVVNYLLESVHHLPVLNEELVLLLKNLQKPILLINSSDIVSYFDEIMHFMGFIAYLLIRVDQHDHFDFVSNAMLFHLSAPDSVRGPGTVHQRHTLVAAAPVLRVTIVRMVAVANNHRFPTFLDLVLLLACDTEENCIEMMKENIIEIIFYRFNPYFPKKDLPHYEINPRDCLDATVKLGESSKNMTTTLSLLLVLLKTTMKYLEKNPGFRKLLPAPDCYAQRCFIWAYRYECRARAHHHQRITLTVVAALMNKCYGDRLLLFSSILMPDVMSLSVLTELPPRNDWISTVNFSTSQQDVQFKKTLIHFVVDLLKVFPYNKFMMESRGWLLGIMYLLDPGLCSLRLRWSPALFGELRKTALQALVCTLPLSDPTLVTQYGLIRRIMWYIEWYTESPYEIPVLYWCVRLLQVATYHRNSSERGRVLRDLFDTHGVIIIMNLCYALMEQKTPPVEKSQAVIALSLRILTSSLVQQQRVCCVVYPSIMWPITVNWLARKMLDVVIYSLDKHYIVSDRWKISLLNFVWEAIVWNETYREQFVADNGIYKLLDMITMTRPPVQCLALALVCDIARAGEAVGQLVTWRAHLGATNANPKVVNRGATIATLLATVFREGCRSSGVRLSPNGVLQDLDLPIMSQDAREELYNTDSKSSLGHRTPTCLAAADLAGSSMSKAYALLHMLSEDLQYKVSLADETYNLYKNIQLATEDEVSLVLCSHYLTLKLNEVWRETQVKNVPLIEKDNEILEDFINVGKGWAKVVQHQQEEVIAVDRRKQREEESSLYAFLGRIRLNIALDALRSVRCVARSTDHNRITHTLLHDAVFAHHRRTIFADKNNATLLRTYKPPLDDENITGQNVKVSSIQSTTVEEPYISEKDDRETGCDCGCAELKVDIKYAFASRTIKRPSDDF</sequence>
<accession>A0ACC2RAN8</accession>